<gene>
    <name evidence="4" type="ORF">BKA05_000627</name>
</gene>
<reference evidence="4 5" key="1">
    <citation type="submission" date="2020-07" db="EMBL/GenBank/DDBJ databases">
        <title>Sequencing the genomes of 1000 actinobacteria strains.</title>
        <authorList>
            <person name="Klenk H.-P."/>
        </authorList>
    </citation>
    <scope>NUCLEOTIDE SEQUENCE [LARGE SCALE GENOMIC DNA]</scope>
    <source>
        <strain evidence="4 5">DSM 18248</strain>
    </source>
</reference>
<comment type="caution">
    <text evidence="4">The sequence shown here is derived from an EMBL/GenBank/DDBJ whole genome shotgun (WGS) entry which is preliminary data.</text>
</comment>
<evidence type="ECO:0000256" key="1">
    <source>
        <dbReference type="ARBA" id="ARBA00022630"/>
    </source>
</evidence>
<dbReference type="RefSeq" id="WP_179530135.1">
    <property type="nucleotide sequence ID" value="NZ_BAAAPP010000002.1"/>
</dbReference>
<keyword evidence="5" id="KW-1185">Reference proteome</keyword>
<dbReference type="PANTHER" id="PTHR32332">
    <property type="entry name" value="2-NITROPROPANE DIOXYGENASE"/>
    <property type="match status" value="1"/>
</dbReference>
<dbReference type="EMBL" id="JACBZI010000001">
    <property type="protein sequence ID" value="NYI09112.1"/>
    <property type="molecule type" value="Genomic_DNA"/>
</dbReference>
<dbReference type="Pfam" id="PF03060">
    <property type="entry name" value="NMO"/>
    <property type="match status" value="1"/>
</dbReference>
<evidence type="ECO:0000256" key="3">
    <source>
        <dbReference type="ARBA" id="ARBA00023002"/>
    </source>
</evidence>
<dbReference type="GO" id="GO:0004318">
    <property type="term" value="F:enoyl-[acyl-carrier-protein] reductase (NADH) activity"/>
    <property type="evidence" value="ECO:0007669"/>
    <property type="project" value="UniProtKB-EC"/>
</dbReference>
<dbReference type="GO" id="GO:0018580">
    <property type="term" value="F:nitronate monooxygenase activity"/>
    <property type="evidence" value="ECO:0007669"/>
    <property type="project" value="InterPro"/>
</dbReference>
<sequence length="304" mass="31362">MNRVQQLLGVEIPIVQAPMTFIARARLAAAVSEAGGMGIIETLTAEGREDLVKVRELTDKPVGANLLVAGWKHDPSIVDTLVEAGVSYVATSAGDPALFTDRLKDAGITVFHVVGSLRAAQKAEAAGVDGLVVEGVEGGGFKGASGASTMVLLPLVASHTSLPLIAAGGICDATSMAAAFVLGAEGVQMGTRVLATHESGVHSAFTDAIVAAPETGTMLVSVPGNPTMRVIATDRAHAWAAEPPTEKLMDRVQQLYFDGDLDASLANTGQVAGRIDSVRPVAEVIDEMWSGCRDALDAGRTRLG</sequence>
<organism evidence="4 5">
    <name type="scientific">Nocardioides marinus</name>
    <dbReference type="NCBI Taxonomy" id="374514"/>
    <lineage>
        <taxon>Bacteria</taxon>
        <taxon>Bacillati</taxon>
        <taxon>Actinomycetota</taxon>
        <taxon>Actinomycetes</taxon>
        <taxon>Propionibacteriales</taxon>
        <taxon>Nocardioidaceae</taxon>
        <taxon>Nocardioides</taxon>
    </lineage>
</organism>
<evidence type="ECO:0000256" key="2">
    <source>
        <dbReference type="ARBA" id="ARBA00022643"/>
    </source>
</evidence>
<evidence type="ECO:0000313" key="4">
    <source>
        <dbReference type="EMBL" id="NYI09112.1"/>
    </source>
</evidence>
<dbReference type="PANTHER" id="PTHR32332:SF20">
    <property type="entry name" value="2-NITROPROPANE DIOXYGENASE-LIKE PROTEIN"/>
    <property type="match status" value="1"/>
</dbReference>
<dbReference type="Proteomes" id="UP000537326">
    <property type="component" value="Unassembled WGS sequence"/>
</dbReference>
<dbReference type="SUPFAM" id="SSF51412">
    <property type="entry name" value="Inosine monophosphate dehydrogenase (IMPDH)"/>
    <property type="match status" value="1"/>
</dbReference>
<dbReference type="InterPro" id="IPR013785">
    <property type="entry name" value="Aldolase_TIM"/>
</dbReference>
<dbReference type="EC" id="1.3.1.9" evidence="4"/>
<dbReference type="Gene3D" id="3.20.20.70">
    <property type="entry name" value="Aldolase class I"/>
    <property type="match status" value="1"/>
</dbReference>
<proteinExistence type="predicted"/>
<dbReference type="InterPro" id="IPR004136">
    <property type="entry name" value="NMO"/>
</dbReference>
<protein>
    <submittedName>
        <fullName evidence="4">Enoyl-[acyl-carrier protein] reductase II</fullName>
        <ecNumber evidence="4">1.3.1.9</ecNumber>
    </submittedName>
</protein>
<keyword evidence="2" id="KW-0288">FMN</keyword>
<dbReference type="CDD" id="cd04730">
    <property type="entry name" value="NPD_like"/>
    <property type="match status" value="1"/>
</dbReference>
<dbReference type="AlphaFoldDB" id="A0A7Z0C2B9"/>
<keyword evidence="3 4" id="KW-0560">Oxidoreductase</keyword>
<evidence type="ECO:0000313" key="5">
    <source>
        <dbReference type="Proteomes" id="UP000537326"/>
    </source>
</evidence>
<accession>A0A7Z0C2B9</accession>
<name>A0A7Z0C2B9_9ACTN</name>
<keyword evidence="1" id="KW-0285">Flavoprotein</keyword>